<protein>
    <submittedName>
        <fullName evidence="4">DUF4115 domain-containing protein</fullName>
    </submittedName>
</protein>
<dbReference type="Pfam" id="PF13464">
    <property type="entry name" value="RodZ_C"/>
    <property type="match status" value="1"/>
</dbReference>
<sequence length="335" mass="36264">MTNKKVDMLKDAADSNETPDISEQMTLGSLLKAAREEQGASIGDIAGQLHLRPCIVEDIEADNFGEIASAIYVKGYVKNYARIVQADAQAIQACLDIQLPKASAPEMQSFSRKTTRQARDGRLMFVTYLIAFILLALLVLWWVQKSDTQASVDFSKPTMEEMAESIQEPFSTKALPDPTLERDSGIESSDTQLSADNSAIDSGVVHSNDIDDLSPETANDESSDLGVTVVTSDQAPTPAQSEIAQELHSVDNLGVSKLSLSLVADCWINVKDADGKVLINDLKKAGSLLEVKGREPFKLTLGAPQAVTIKLNEESISLADYANGRVARFSLPFAE</sequence>
<feature type="region of interest" description="Disordered" evidence="1">
    <location>
        <begin position="1"/>
        <end position="20"/>
    </location>
</feature>
<dbReference type="InterPro" id="IPR025194">
    <property type="entry name" value="RodZ-like_C"/>
</dbReference>
<evidence type="ECO:0000256" key="2">
    <source>
        <dbReference type="SAM" id="Phobius"/>
    </source>
</evidence>
<feature type="transmembrane region" description="Helical" evidence="2">
    <location>
        <begin position="123"/>
        <end position="143"/>
    </location>
</feature>
<dbReference type="PANTHER" id="PTHR34475">
    <property type="match status" value="1"/>
</dbReference>
<evidence type="ECO:0000256" key="1">
    <source>
        <dbReference type="SAM" id="MobiDB-lite"/>
    </source>
</evidence>
<dbReference type="PANTHER" id="PTHR34475:SF1">
    <property type="entry name" value="CYTOSKELETON PROTEIN RODZ"/>
    <property type="match status" value="1"/>
</dbReference>
<organism evidence="4 5">
    <name type="scientific">Shewanella nanhaiensis</name>
    <dbReference type="NCBI Taxonomy" id="2864872"/>
    <lineage>
        <taxon>Bacteria</taxon>
        <taxon>Pseudomonadati</taxon>
        <taxon>Pseudomonadota</taxon>
        <taxon>Gammaproteobacteria</taxon>
        <taxon>Alteromonadales</taxon>
        <taxon>Shewanellaceae</taxon>
        <taxon>Shewanella</taxon>
    </lineage>
</organism>
<feature type="region of interest" description="Disordered" evidence="1">
    <location>
        <begin position="162"/>
        <end position="193"/>
    </location>
</feature>
<keyword evidence="2" id="KW-0472">Membrane</keyword>
<keyword evidence="2" id="KW-0812">Transmembrane</keyword>
<dbReference type="Pfam" id="PF13413">
    <property type="entry name" value="HTH_25"/>
    <property type="match status" value="1"/>
</dbReference>
<keyword evidence="5" id="KW-1185">Reference proteome</keyword>
<dbReference type="EMBL" id="JAHZST010000022">
    <property type="protein sequence ID" value="MBW8186231.1"/>
    <property type="molecule type" value="Genomic_DNA"/>
</dbReference>
<dbReference type="RefSeq" id="WP_220111540.1">
    <property type="nucleotide sequence ID" value="NZ_JAHZST010000022.1"/>
</dbReference>
<dbReference type="InterPro" id="IPR050400">
    <property type="entry name" value="Bact_Cytoskel_RodZ"/>
</dbReference>
<dbReference type="Gene3D" id="1.10.260.40">
    <property type="entry name" value="lambda repressor-like DNA-binding domains"/>
    <property type="match status" value="1"/>
</dbReference>
<gene>
    <name evidence="4" type="ORF">K0625_21655</name>
</gene>
<comment type="caution">
    <text evidence="4">The sequence shown here is derived from an EMBL/GenBank/DDBJ whole genome shotgun (WGS) entry which is preliminary data.</text>
</comment>
<reference evidence="4 5" key="1">
    <citation type="submission" date="2021-07" db="EMBL/GenBank/DDBJ databases">
        <title>Shewanella sp. nov, isolated from SCS.</title>
        <authorList>
            <person name="Cao W.R."/>
        </authorList>
    </citation>
    <scope>NUCLEOTIDE SEQUENCE [LARGE SCALE GENOMIC DNA]</scope>
    <source>
        <strain evidence="4 5">NR704-98</strain>
    </source>
</reference>
<feature type="compositionally biased region" description="Basic and acidic residues" evidence="1">
    <location>
        <begin position="1"/>
        <end position="13"/>
    </location>
</feature>
<evidence type="ECO:0000313" key="4">
    <source>
        <dbReference type="EMBL" id="MBW8186231.1"/>
    </source>
</evidence>
<proteinExistence type="predicted"/>
<accession>A0ABS7E985</accession>
<evidence type="ECO:0000259" key="3">
    <source>
        <dbReference type="Pfam" id="PF13464"/>
    </source>
</evidence>
<dbReference type="Proteomes" id="UP001195963">
    <property type="component" value="Unassembled WGS sequence"/>
</dbReference>
<keyword evidence="2" id="KW-1133">Transmembrane helix</keyword>
<evidence type="ECO:0000313" key="5">
    <source>
        <dbReference type="Proteomes" id="UP001195963"/>
    </source>
</evidence>
<name>A0ABS7E985_9GAMM</name>
<feature type="domain" description="Cytoskeleton protein RodZ-like C-terminal" evidence="3">
    <location>
        <begin position="260"/>
        <end position="330"/>
    </location>
</feature>
<dbReference type="InterPro" id="IPR010982">
    <property type="entry name" value="Lambda_DNA-bd_dom_sf"/>
</dbReference>